<feature type="domain" description="PAZ" evidence="11">
    <location>
        <begin position="226"/>
        <end position="340"/>
    </location>
</feature>
<dbReference type="PROSITE" id="PS50822">
    <property type="entry name" value="PIWI"/>
    <property type="match status" value="1"/>
</dbReference>
<dbReference type="SUPFAM" id="SSF101690">
    <property type="entry name" value="PAZ domain"/>
    <property type="match status" value="1"/>
</dbReference>
<dbReference type="FunFam" id="2.170.260.10:FF:000003">
    <property type="entry name" value="Piwi-like RNA-mediated gene silencing 2"/>
    <property type="match status" value="1"/>
</dbReference>
<dbReference type="Gene3D" id="2.170.260.10">
    <property type="entry name" value="paz domain"/>
    <property type="match status" value="1"/>
</dbReference>
<name>A0A8C4NEI0_EPTBU</name>
<keyword evidence="4" id="KW-0221">Differentiation</keyword>
<dbReference type="InterPro" id="IPR003165">
    <property type="entry name" value="Piwi"/>
</dbReference>
<dbReference type="Gene3D" id="3.40.50.2300">
    <property type="match status" value="1"/>
</dbReference>
<dbReference type="CDD" id="cd02845">
    <property type="entry name" value="PAZ_piwi_like"/>
    <property type="match status" value="1"/>
</dbReference>
<evidence type="ECO:0000256" key="10">
    <source>
        <dbReference type="SAM" id="Phobius"/>
    </source>
</evidence>
<evidence type="ECO:0000256" key="7">
    <source>
        <dbReference type="ARBA" id="ARBA00023158"/>
    </source>
</evidence>
<dbReference type="GO" id="GO:0051321">
    <property type="term" value="P:meiotic cell cycle"/>
    <property type="evidence" value="ECO:0007669"/>
    <property type="project" value="UniProtKB-KW"/>
</dbReference>
<evidence type="ECO:0000259" key="11">
    <source>
        <dbReference type="PROSITE" id="PS50821"/>
    </source>
</evidence>
<keyword evidence="6" id="KW-0694">RNA-binding</keyword>
<proteinExistence type="inferred from homology"/>
<keyword evidence="3" id="KW-0963">Cytoplasm</keyword>
<dbReference type="GO" id="GO:0003723">
    <property type="term" value="F:RNA binding"/>
    <property type="evidence" value="ECO:0007669"/>
    <property type="project" value="UniProtKB-KW"/>
</dbReference>
<dbReference type="Proteomes" id="UP000694388">
    <property type="component" value="Unplaced"/>
</dbReference>
<dbReference type="InterPro" id="IPR036397">
    <property type="entry name" value="RNaseH_sf"/>
</dbReference>
<dbReference type="FunFam" id="3.30.420.10:FF:000014">
    <property type="entry name" value="Piwi-like RNA-mediated gene silencing 1"/>
    <property type="match status" value="1"/>
</dbReference>
<evidence type="ECO:0000256" key="4">
    <source>
        <dbReference type="ARBA" id="ARBA00022782"/>
    </source>
</evidence>
<dbReference type="CDD" id="cd04658">
    <property type="entry name" value="Piwi_piwi-like_Euk"/>
    <property type="match status" value="1"/>
</dbReference>
<keyword evidence="7" id="KW-0943">RNA-mediated gene silencing</keyword>
<dbReference type="GO" id="GO:0006417">
    <property type="term" value="P:regulation of translation"/>
    <property type="evidence" value="ECO:0007669"/>
    <property type="project" value="UniProtKB-KW"/>
</dbReference>
<dbReference type="SUPFAM" id="SSF53098">
    <property type="entry name" value="Ribonuclease H-like"/>
    <property type="match status" value="2"/>
</dbReference>
<dbReference type="Ensembl" id="ENSEBUT00000005945.1">
    <property type="protein sequence ID" value="ENSEBUP00000005507.1"/>
    <property type="gene ID" value="ENSEBUG00000003745.1"/>
</dbReference>
<reference evidence="13" key="2">
    <citation type="submission" date="2025-09" db="UniProtKB">
        <authorList>
            <consortium name="Ensembl"/>
        </authorList>
    </citation>
    <scope>IDENTIFICATION</scope>
</reference>
<keyword evidence="10" id="KW-0812">Transmembrane</keyword>
<feature type="transmembrane region" description="Helical" evidence="10">
    <location>
        <begin position="776"/>
        <end position="801"/>
    </location>
</feature>
<comment type="similarity">
    <text evidence="9">Belongs to the argonaute family. Piwi subfamily.</text>
</comment>
<dbReference type="GO" id="GO:0030154">
    <property type="term" value="P:cell differentiation"/>
    <property type="evidence" value="ECO:0007669"/>
    <property type="project" value="UniProtKB-KW"/>
</dbReference>
<dbReference type="SMART" id="SM00949">
    <property type="entry name" value="PAZ"/>
    <property type="match status" value="1"/>
</dbReference>
<evidence type="ECO:0000313" key="13">
    <source>
        <dbReference type="Ensembl" id="ENSEBUP00000005507.1"/>
    </source>
</evidence>
<evidence type="ECO:0000256" key="5">
    <source>
        <dbReference type="ARBA" id="ARBA00022845"/>
    </source>
</evidence>
<sequence>MPISPLLECVVGLLSAGMQGMSMMERGGRRRRNPYDVDVCTRKHMEHVVQSKQGTSGREIHLLANFFRLNSRPNWLVHQYHVEFTPEMYSSKLRYALVNSQTQLLGTSIAFEGSILYSLTKLGKKVEEVFTKTRKGEDVKITFTLTSSFPPSSTSTLHLYNIIFKRILRLMDMQQVGRHYYNPKEPIIVPQHRLMIWSGFATAILSYESCVMLCMDLSHKILRNDTVLDIMYNLYEQTTNEGFHDACTRDLVGQIILTRYNNRTYRVDDIEWDRNPQMLFKKTDGSEISYVDYFMQHYNQSVTDMSQPLLVSRVRRRNPQGGASTEMVLHLLPEFSFLTGLSDKIRSDYNVMRELAQHTRVDPQQRSAVLQRFMDCINSNKDVKEMMNNWGLAFDKGLVNLSSRVLPTERLSQNGHTYSYNPNAAEWSRECRGLRLISAVSLTDWILVFARRCKDGARTLMQFLCRVGPPMGMNISPAIMVEVDDRTEAFLRAFQQHITSSTQMVMCLLPSNRPDKYSAVKRYLCVERPIPSQCVVARTISRPHTVMSIATKIAVQMNCKLGGELWEVEIPLKDLMVIGVDTYHDNSLRGSSIAGFVASLNGRLTRWYSRAILQHPGQELTDGLKVCINAAVKKWSSVNQKLPSRVVLYRDGVGDGQLAMVVNYEIPQLLDCLYALSENFQPRVTVVVVKKSGNARFFAKMNSGLGNPPPGTVIDSLVTRPEWYDFYVISQSVRQGTVSPTHYNVVFDTSFMKPDHMQRLTYKMCHLYYNWPVRELGIIVFFLIAVPCYSVLLFSSLLGFVDFSDIIPSYGPLFYPPAHRDLLNRTVTQGIIRVPAPCLYAHKLAFLVGQSIHREPSLLLSDRLFYL</sequence>
<protein>
    <submittedName>
        <fullName evidence="13">Piwi-like RNA-mediated gene silencing 1</fullName>
    </submittedName>
</protein>
<dbReference type="Pfam" id="PF23278">
    <property type="entry name" value="Piwi_N"/>
    <property type="match status" value="1"/>
</dbReference>
<organism evidence="13 14">
    <name type="scientific">Eptatretus burgeri</name>
    <name type="common">Inshore hagfish</name>
    <dbReference type="NCBI Taxonomy" id="7764"/>
    <lineage>
        <taxon>Eukaryota</taxon>
        <taxon>Metazoa</taxon>
        <taxon>Chordata</taxon>
        <taxon>Craniata</taxon>
        <taxon>Vertebrata</taxon>
        <taxon>Cyclostomata</taxon>
        <taxon>Myxini</taxon>
        <taxon>Myxiniformes</taxon>
        <taxon>Myxinidae</taxon>
        <taxon>Eptatretinae</taxon>
        <taxon>Eptatretus</taxon>
    </lineage>
</organism>
<comment type="subcellular location">
    <subcellularLocation>
        <location evidence="1">Cytoplasm</location>
    </subcellularLocation>
</comment>
<keyword evidence="10" id="KW-0472">Membrane</keyword>
<dbReference type="GO" id="GO:0005737">
    <property type="term" value="C:cytoplasm"/>
    <property type="evidence" value="ECO:0007669"/>
    <property type="project" value="UniProtKB-SubCell"/>
</dbReference>
<keyword evidence="2" id="KW-0217">Developmental protein</keyword>
<evidence type="ECO:0000256" key="3">
    <source>
        <dbReference type="ARBA" id="ARBA00022490"/>
    </source>
</evidence>
<keyword evidence="10" id="KW-1133">Transmembrane helix</keyword>
<dbReference type="InterPro" id="IPR012337">
    <property type="entry name" value="RNaseH-like_sf"/>
</dbReference>
<accession>A0A8C4NEI0</accession>
<evidence type="ECO:0000256" key="8">
    <source>
        <dbReference type="ARBA" id="ARBA00023254"/>
    </source>
</evidence>
<keyword evidence="8" id="KW-0469">Meiosis</keyword>
<keyword evidence="14" id="KW-1185">Reference proteome</keyword>
<evidence type="ECO:0000259" key="12">
    <source>
        <dbReference type="PROSITE" id="PS50822"/>
    </source>
</evidence>
<evidence type="ECO:0000313" key="14">
    <source>
        <dbReference type="Proteomes" id="UP000694388"/>
    </source>
</evidence>
<evidence type="ECO:0000256" key="2">
    <source>
        <dbReference type="ARBA" id="ARBA00022473"/>
    </source>
</evidence>
<feature type="domain" description="Piwi" evidence="12">
    <location>
        <begin position="504"/>
        <end position="853"/>
    </location>
</feature>
<dbReference type="AlphaFoldDB" id="A0A8C4NEI0"/>
<evidence type="ECO:0000256" key="6">
    <source>
        <dbReference type="ARBA" id="ARBA00022884"/>
    </source>
</evidence>
<dbReference type="InterPro" id="IPR003100">
    <property type="entry name" value="PAZ_dom"/>
</dbReference>
<dbReference type="Pfam" id="PF02170">
    <property type="entry name" value="PAZ"/>
    <property type="match status" value="1"/>
</dbReference>
<dbReference type="Pfam" id="PF02171">
    <property type="entry name" value="Piwi"/>
    <property type="match status" value="1"/>
</dbReference>
<dbReference type="GO" id="GO:0031047">
    <property type="term" value="P:regulatory ncRNA-mediated gene silencing"/>
    <property type="evidence" value="ECO:0007669"/>
    <property type="project" value="UniProtKB-KW"/>
</dbReference>
<evidence type="ECO:0000256" key="9">
    <source>
        <dbReference type="ARBA" id="ARBA00038291"/>
    </source>
</evidence>
<dbReference type="PROSITE" id="PS50821">
    <property type="entry name" value="PAZ"/>
    <property type="match status" value="1"/>
</dbReference>
<evidence type="ECO:0000256" key="1">
    <source>
        <dbReference type="ARBA" id="ARBA00004496"/>
    </source>
</evidence>
<reference evidence="13" key="1">
    <citation type="submission" date="2025-08" db="UniProtKB">
        <authorList>
            <consortium name="Ensembl"/>
        </authorList>
    </citation>
    <scope>IDENTIFICATION</scope>
</reference>
<keyword evidence="5" id="KW-0810">Translation regulation</keyword>
<dbReference type="SMART" id="SM00950">
    <property type="entry name" value="Piwi"/>
    <property type="match status" value="1"/>
</dbReference>
<dbReference type="GeneTree" id="ENSGT00950000183200"/>
<dbReference type="InterPro" id="IPR036085">
    <property type="entry name" value="PAZ_dom_sf"/>
</dbReference>
<dbReference type="Gene3D" id="3.30.420.10">
    <property type="entry name" value="Ribonuclease H-like superfamily/Ribonuclease H"/>
    <property type="match status" value="1"/>
</dbReference>
<dbReference type="PANTHER" id="PTHR22891">
    <property type="entry name" value="EUKARYOTIC TRANSLATION INITIATION FACTOR 2C"/>
    <property type="match status" value="1"/>
</dbReference>